<evidence type="ECO:0000256" key="1">
    <source>
        <dbReference type="SAM" id="Phobius"/>
    </source>
</evidence>
<dbReference type="Proteomes" id="UP001164439">
    <property type="component" value="Chromosome"/>
</dbReference>
<organism evidence="2 3">
    <name type="scientific">Streptomyces cinnabarinus</name>
    <dbReference type="NCBI Taxonomy" id="67287"/>
    <lineage>
        <taxon>Bacteria</taxon>
        <taxon>Bacillati</taxon>
        <taxon>Actinomycetota</taxon>
        <taxon>Actinomycetes</taxon>
        <taxon>Kitasatosporales</taxon>
        <taxon>Streptomycetaceae</taxon>
        <taxon>Streptomyces</taxon>
    </lineage>
</organism>
<accession>A0ABY7KD03</accession>
<feature type="transmembrane region" description="Helical" evidence="1">
    <location>
        <begin position="50"/>
        <end position="76"/>
    </location>
</feature>
<protein>
    <recommendedName>
        <fullName evidence="4">Integral membrane protein</fullName>
    </recommendedName>
</protein>
<keyword evidence="3" id="KW-1185">Reference proteome</keyword>
<evidence type="ECO:0008006" key="4">
    <source>
        <dbReference type="Google" id="ProtNLM"/>
    </source>
</evidence>
<sequence length="308" mass="32945">MGWGNGQKDRGNNRSRELYAAAAVAAGQLPPVWLAWWIADTSGDTYGRGFNSLGMACVLILAPLVLPVLGLVQAMAQPLPAGLLADFAAARARGPRWAWHVTCAVLLGVAWAAPATLLWGWSFLGTALLFGAVGVLPALAMTYVRRRPRWGFWGVWCRSGLASFVVFVLVGIGGAAATAAGLLKGYEPPVLSAGQLTGVWRGAEGAVLRLHPGGRAEFTDLPSEISSEKWSDGRYFAVCDGTGSWSLRRENSEGWDTDRDGVELSLDGGCGQRTYWSIGGTERDPELFVLFGDPDAGDLWILEPQRPS</sequence>
<feature type="transmembrane region" description="Helical" evidence="1">
    <location>
        <begin position="161"/>
        <end position="183"/>
    </location>
</feature>
<name>A0ABY7KD03_9ACTN</name>
<dbReference type="RefSeq" id="WP_269660030.1">
    <property type="nucleotide sequence ID" value="NZ_CP114413.1"/>
</dbReference>
<keyword evidence="1" id="KW-0812">Transmembrane</keyword>
<feature type="transmembrane region" description="Helical" evidence="1">
    <location>
        <begin position="97"/>
        <end position="113"/>
    </location>
</feature>
<gene>
    <name evidence="2" type="ORF">STRCI_003663</name>
</gene>
<evidence type="ECO:0000313" key="3">
    <source>
        <dbReference type="Proteomes" id="UP001164439"/>
    </source>
</evidence>
<reference evidence="2" key="1">
    <citation type="submission" date="2022-12" db="EMBL/GenBank/DDBJ databases">
        <authorList>
            <person name="Ruckert C."/>
            <person name="Busche T."/>
            <person name="Kalinowski J."/>
            <person name="Wittmann C."/>
        </authorList>
    </citation>
    <scope>NUCLEOTIDE SEQUENCE</scope>
    <source>
        <strain evidence="2">DSM 40467</strain>
    </source>
</reference>
<keyword evidence="1" id="KW-0472">Membrane</keyword>
<evidence type="ECO:0000313" key="2">
    <source>
        <dbReference type="EMBL" id="WAZ22411.1"/>
    </source>
</evidence>
<feature type="transmembrane region" description="Helical" evidence="1">
    <location>
        <begin position="119"/>
        <end position="140"/>
    </location>
</feature>
<dbReference type="EMBL" id="CP114413">
    <property type="protein sequence ID" value="WAZ22411.1"/>
    <property type="molecule type" value="Genomic_DNA"/>
</dbReference>
<proteinExistence type="predicted"/>
<feature type="transmembrane region" description="Helical" evidence="1">
    <location>
        <begin position="18"/>
        <end position="38"/>
    </location>
</feature>
<keyword evidence="1" id="KW-1133">Transmembrane helix</keyword>